<keyword evidence="7 9" id="KW-0320">Glycogen biosynthesis</keyword>
<dbReference type="SUPFAM" id="SSF51445">
    <property type="entry name" value="(Trans)glycosidases"/>
    <property type="match status" value="1"/>
</dbReference>
<evidence type="ECO:0000256" key="8">
    <source>
        <dbReference type="ARBA" id="ARBA00023277"/>
    </source>
</evidence>
<dbReference type="PANTHER" id="PTHR43651">
    <property type="entry name" value="1,4-ALPHA-GLUCAN-BRANCHING ENZYME"/>
    <property type="match status" value="1"/>
</dbReference>
<feature type="region of interest" description="Disordered" evidence="11">
    <location>
        <begin position="1"/>
        <end position="26"/>
    </location>
</feature>
<evidence type="ECO:0000256" key="1">
    <source>
        <dbReference type="ARBA" id="ARBA00000826"/>
    </source>
</evidence>
<reference evidence="13 14" key="1">
    <citation type="journal article" date="2019" name="Nat. Med.">
        <title>A library of human gut bacterial isolates paired with longitudinal multiomics data enables mechanistic microbiome research.</title>
        <authorList>
            <person name="Poyet M."/>
            <person name="Groussin M."/>
            <person name="Gibbons S.M."/>
            <person name="Avila-Pacheco J."/>
            <person name="Jiang X."/>
            <person name="Kearney S.M."/>
            <person name="Perrotta A.R."/>
            <person name="Berdy B."/>
            <person name="Zhao S."/>
            <person name="Lieberman T.D."/>
            <person name="Swanson P.K."/>
            <person name="Smith M."/>
            <person name="Roesemann S."/>
            <person name="Alexander J.E."/>
            <person name="Rich S.A."/>
            <person name="Livny J."/>
            <person name="Vlamakis H."/>
            <person name="Clish C."/>
            <person name="Bullock K."/>
            <person name="Deik A."/>
            <person name="Scott J."/>
            <person name="Pierce K.A."/>
            <person name="Xavier R.J."/>
            <person name="Alm E.J."/>
        </authorList>
    </citation>
    <scope>NUCLEOTIDE SEQUENCE [LARGE SCALE GENOMIC DNA]</scope>
    <source>
        <strain evidence="13 14">BIOML-A10</strain>
    </source>
</reference>
<dbReference type="Pfam" id="PF02806">
    <property type="entry name" value="Alpha-amylase_C"/>
    <property type="match status" value="1"/>
</dbReference>
<evidence type="ECO:0000256" key="4">
    <source>
        <dbReference type="ARBA" id="ARBA00022600"/>
    </source>
</evidence>
<dbReference type="RefSeq" id="WP_161155080.1">
    <property type="nucleotide sequence ID" value="NZ_WWSY01000001.1"/>
</dbReference>
<feature type="compositionally biased region" description="Low complexity" evidence="11">
    <location>
        <begin position="746"/>
        <end position="759"/>
    </location>
</feature>
<comment type="function">
    <text evidence="9">Catalyzes the formation of the alpha-1,6-glucosidic linkages in glycogen by scission of a 1,4-alpha-linked oligosaccharide from growing alpha-1,4-glucan chains and the subsequent attachment of the oligosaccharide to the alpha-1,6 position.</text>
</comment>
<dbReference type="EMBL" id="WWTB01000003">
    <property type="protein sequence ID" value="MZJ85155.1"/>
    <property type="molecule type" value="Genomic_DNA"/>
</dbReference>
<evidence type="ECO:0000259" key="12">
    <source>
        <dbReference type="SMART" id="SM00642"/>
    </source>
</evidence>
<keyword evidence="6 9" id="KW-0808">Transferase</keyword>
<dbReference type="NCBIfam" id="NF008967">
    <property type="entry name" value="PRK12313.1"/>
    <property type="match status" value="1"/>
</dbReference>
<feature type="compositionally biased region" description="Basic residues" evidence="11">
    <location>
        <begin position="734"/>
        <end position="745"/>
    </location>
</feature>
<feature type="region of interest" description="Disordered" evidence="11">
    <location>
        <begin position="678"/>
        <end position="759"/>
    </location>
</feature>
<evidence type="ECO:0000256" key="6">
    <source>
        <dbReference type="ARBA" id="ARBA00022679"/>
    </source>
</evidence>
<dbReference type="PIRSF" id="PIRSF000463">
    <property type="entry name" value="GlgB"/>
    <property type="match status" value="1"/>
</dbReference>
<dbReference type="GO" id="GO:0005829">
    <property type="term" value="C:cytosol"/>
    <property type="evidence" value="ECO:0007669"/>
    <property type="project" value="TreeGrafter"/>
</dbReference>
<dbReference type="InterPro" id="IPR017853">
    <property type="entry name" value="GH"/>
</dbReference>
<dbReference type="InterPro" id="IPR013780">
    <property type="entry name" value="Glyco_hydro_b"/>
</dbReference>
<proteinExistence type="inferred from homology"/>
<dbReference type="EC" id="2.4.1.18" evidence="9"/>
<dbReference type="Pfam" id="PF02922">
    <property type="entry name" value="CBM_48"/>
    <property type="match status" value="1"/>
</dbReference>
<sequence>MMGSNVSDTKLKPATKKPATRKAAPHAPELTKDDVYLFGIGTWERSWEKMGAHPDTQNRTRGWRFCVWAPDVKSVHVIGEFNDWDEQANPLVPMHTSAIWEGFIPGAEQGQLYKYLIETNGGEKLYKADPYAFKAECPPGTASVLWTLDGYKWNDAAWLKRRASHNHMSQPLNIYEVHIGSWKRHGDAPQGEPDEYGNYPGPMDPFPAQRGEFYTYDDLSVELVDYVRDMGYTHIEVMPLMEHPFDGSWGYQTTGYYAATSRYGNPQQLMHFIDACHEAGIGVIMDWVPGGFCADAHGLATFNGHMLFEHEIHPNWGTHKFDFARGEVRSFLVSNVLYWLENFHVDGIRMDGVSSMLYLNFGIDDPGQKKFNKYGTEEDLDASAFIRQVNCAVEAHFPDVMMMAEESTAWPLVTYPPQDGGLGFHYKWDMGWMNDTLHYMQTDFPWRPGNHGLLTFSIMYAFTENFICPLSHDEVVHGKCSLIGRMPGDWWRQFAGLRTLAFYQMTHPGAKLNFMGNEIGQFIEWRYYESIQWFLTEEYETHRHHQAFIKALNHLYTAEPALYERGYTDDGFTWIDADNSKQSIVSFVRQGEDVDDDLVILINFDPASYESFRVGVPREGDWEVIFDSDRPEFGGSGYAGEEPYTCSSEPYPWNGQMDSIEIKVPGLAGVVLKRRGPSSYKPPVVEAPKAAPKKRTSSVKPKAAAAKKAPAKAKAATATKAKTKAAAKPAAKAATKKQAAKKAATKAKSASAKPSAKDA</sequence>
<protein>
    <recommendedName>
        <fullName evidence="9">1,4-alpha-glucan branching enzyme GlgB</fullName>
        <ecNumber evidence="9">2.4.1.18</ecNumber>
    </recommendedName>
    <alternativeName>
        <fullName evidence="9">1,4-alpha-D-glucan:1,4-alpha-D-glucan 6-glucosyl-transferase</fullName>
    </alternativeName>
    <alternativeName>
        <fullName evidence="9">Alpha-(1-&gt;4)-glucan branching enzyme</fullName>
    </alternativeName>
    <alternativeName>
        <fullName evidence="9">Glycogen branching enzyme</fullName>
        <shortName evidence="9">BE</shortName>
    </alternativeName>
</protein>
<gene>
    <name evidence="9 13" type="primary">glgB</name>
    <name evidence="13" type="ORF">GT635_01560</name>
</gene>
<comment type="caution">
    <text evidence="13">The sequence shown here is derived from an EMBL/GenBank/DDBJ whole genome shotgun (WGS) entry which is preliminary data.</text>
</comment>
<dbReference type="AlphaFoldDB" id="A0A6L8RJR7"/>
<evidence type="ECO:0000313" key="14">
    <source>
        <dbReference type="Proteomes" id="UP000481598"/>
    </source>
</evidence>
<evidence type="ECO:0000313" key="13">
    <source>
        <dbReference type="EMBL" id="MZJ85155.1"/>
    </source>
</evidence>
<dbReference type="InterPro" id="IPR044143">
    <property type="entry name" value="GlgB_N_E_set_prok"/>
</dbReference>
<accession>A0A6L8RJR7</accession>
<dbReference type="Pfam" id="PF00128">
    <property type="entry name" value="Alpha-amylase"/>
    <property type="match status" value="1"/>
</dbReference>
<evidence type="ECO:0000256" key="10">
    <source>
        <dbReference type="PIRSR" id="PIRSR000463-1"/>
    </source>
</evidence>
<dbReference type="InterPro" id="IPR004193">
    <property type="entry name" value="Glyco_hydro_13_N"/>
</dbReference>
<dbReference type="HAMAP" id="MF_00685">
    <property type="entry name" value="GlgB"/>
    <property type="match status" value="1"/>
</dbReference>
<dbReference type="InterPro" id="IPR037439">
    <property type="entry name" value="Branching_enzy"/>
</dbReference>
<feature type="compositionally biased region" description="Low complexity" evidence="11">
    <location>
        <begin position="681"/>
        <end position="690"/>
    </location>
</feature>
<name>A0A6L8RJR7_9ACTN</name>
<dbReference type="InterPro" id="IPR006048">
    <property type="entry name" value="A-amylase/branching_C"/>
</dbReference>
<dbReference type="CDD" id="cd02855">
    <property type="entry name" value="E_set_GBE_prok_N"/>
    <property type="match status" value="1"/>
</dbReference>
<dbReference type="Gene3D" id="2.60.40.10">
    <property type="entry name" value="Immunoglobulins"/>
    <property type="match status" value="1"/>
</dbReference>
<dbReference type="SUPFAM" id="SSF51011">
    <property type="entry name" value="Glycosyl hydrolase domain"/>
    <property type="match status" value="1"/>
</dbReference>
<feature type="domain" description="Glycosyl hydrolase family 13 catalytic" evidence="12">
    <location>
        <begin position="176"/>
        <end position="556"/>
    </location>
</feature>
<comment type="pathway">
    <text evidence="2 9">Glycan biosynthesis; glycogen biosynthesis.</text>
</comment>
<evidence type="ECO:0000256" key="3">
    <source>
        <dbReference type="ARBA" id="ARBA00009000"/>
    </source>
</evidence>
<dbReference type="Proteomes" id="UP000481598">
    <property type="component" value="Unassembled WGS sequence"/>
</dbReference>
<dbReference type="NCBIfam" id="NF003811">
    <property type="entry name" value="PRK05402.1"/>
    <property type="match status" value="1"/>
</dbReference>
<dbReference type="InterPro" id="IPR013783">
    <property type="entry name" value="Ig-like_fold"/>
</dbReference>
<keyword evidence="8 9" id="KW-0119">Carbohydrate metabolism</keyword>
<comment type="similarity">
    <text evidence="3 9">Belongs to the glycosyl hydrolase 13 family. GlgB subfamily.</text>
</comment>
<feature type="compositionally biased region" description="Low complexity" evidence="11">
    <location>
        <begin position="700"/>
        <end position="733"/>
    </location>
</feature>
<dbReference type="PANTHER" id="PTHR43651:SF3">
    <property type="entry name" value="1,4-ALPHA-GLUCAN-BRANCHING ENZYME"/>
    <property type="match status" value="1"/>
</dbReference>
<dbReference type="InterPro" id="IPR006407">
    <property type="entry name" value="GlgB"/>
</dbReference>
<keyword evidence="5 9" id="KW-0328">Glycosyltransferase</keyword>
<feature type="compositionally biased region" description="Basic residues" evidence="11">
    <location>
        <begin position="13"/>
        <end position="24"/>
    </location>
</feature>
<dbReference type="UniPathway" id="UPA00164"/>
<dbReference type="CDD" id="cd11322">
    <property type="entry name" value="AmyAc_Glg_BE"/>
    <property type="match status" value="1"/>
</dbReference>
<dbReference type="FunFam" id="2.60.40.1180:FF:000002">
    <property type="entry name" value="1,4-alpha-glucan branching enzyme GlgB"/>
    <property type="match status" value="1"/>
</dbReference>
<dbReference type="NCBIfam" id="TIGR01515">
    <property type="entry name" value="branching_enzym"/>
    <property type="match status" value="1"/>
</dbReference>
<comment type="catalytic activity">
    <reaction evidence="1 9">
        <text>Transfers a segment of a (1-&gt;4)-alpha-D-glucan chain to a primary hydroxy group in a similar glucan chain.</text>
        <dbReference type="EC" id="2.4.1.18"/>
    </reaction>
</comment>
<feature type="active site" description="Proton donor" evidence="9">
    <location>
        <position position="405"/>
    </location>
</feature>
<feature type="active site" description="Nucleophile" evidence="10">
    <location>
        <position position="405"/>
    </location>
</feature>
<evidence type="ECO:0000256" key="11">
    <source>
        <dbReference type="SAM" id="MobiDB-lite"/>
    </source>
</evidence>
<evidence type="ECO:0000256" key="9">
    <source>
        <dbReference type="HAMAP-Rule" id="MF_00685"/>
    </source>
</evidence>
<feature type="active site" description="Nucleophile" evidence="9 10">
    <location>
        <position position="351"/>
    </location>
</feature>
<evidence type="ECO:0000256" key="5">
    <source>
        <dbReference type="ARBA" id="ARBA00022676"/>
    </source>
</evidence>
<dbReference type="SMART" id="SM00642">
    <property type="entry name" value="Aamy"/>
    <property type="match status" value="1"/>
</dbReference>
<organism evidence="13 14">
    <name type="scientific">Collinsella aerofaciens</name>
    <dbReference type="NCBI Taxonomy" id="74426"/>
    <lineage>
        <taxon>Bacteria</taxon>
        <taxon>Bacillati</taxon>
        <taxon>Actinomycetota</taxon>
        <taxon>Coriobacteriia</taxon>
        <taxon>Coriobacteriales</taxon>
        <taxon>Coriobacteriaceae</taxon>
        <taxon>Collinsella</taxon>
    </lineage>
</organism>
<evidence type="ECO:0000256" key="7">
    <source>
        <dbReference type="ARBA" id="ARBA00023056"/>
    </source>
</evidence>
<dbReference type="GO" id="GO:0005978">
    <property type="term" value="P:glycogen biosynthetic process"/>
    <property type="evidence" value="ECO:0007669"/>
    <property type="project" value="UniProtKB-UniRule"/>
</dbReference>
<dbReference type="InterPro" id="IPR006047">
    <property type="entry name" value="GH13_cat_dom"/>
</dbReference>
<comment type="subunit">
    <text evidence="9">Monomer.</text>
</comment>
<dbReference type="GO" id="GO:0004553">
    <property type="term" value="F:hydrolase activity, hydrolyzing O-glycosyl compounds"/>
    <property type="evidence" value="ECO:0007669"/>
    <property type="project" value="InterPro"/>
</dbReference>
<dbReference type="GO" id="GO:0043169">
    <property type="term" value="F:cation binding"/>
    <property type="evidence" value="ECO:0007669"/>
    <property type="project" value="InterPro"/>
</dbReference>
<dbReference type="GO" id="GO:0003844">
    <property type="term" value="F:1,4-alpha-glucan branching enzyme activity"/>
    <property type="evidence" value="ECO:0007669"/>
    <property type="project" value="UniProtKB-UniRule"/>
</dbReference>
<dbReference type="Gene3D" id="2.60.40.1180">
    <property type="entry name" value="Golgi alpha-mannosidase II"/>
    <property type="match status" value="1"/>
</dbReference>
<dbReference type="Gene3D" id="3.20.20.80">
    <property type="entry name" value="Glycosidases"/>
    <property type="match status" value="1"/>
</dbReference>
<evidence type="ECO:0000256" key="2">
    <source>
        <dbReference type="ARBA" id="ARBA00004964"/>
    </source>
</evidence>
<keyword evidence="4 9" id="KW-0321">Glycogen metabolism</keyword>